<protein>
    <submittedName>
        <fullName evidence="2">Calcium release-activated calcium channel protein 1</fullName>
    </submittedName>
</protein>
<organism evidence="1 2">
    <name type="scientific">Panagrolaimus sp. PS1159</name>
    <dbReference type="NCBI Taxonomy" id="55785"/>
    <lineage>
        <taxon>Eukaryota</taxon>
        <taxon>Metazoa</taxon>
        <taxon>Ecdysozoa</taxon>
        <taxon>Nematoda</taxon>
        <taxon>Chromadorea</taxon>
        <taxon>Rhabditida</taxon>
        <taxon>Tylenchina</taxon>
        <taxon>Panagrolaimomorpha</taxon>
        <taxon>Panagrolaimoidea</taxon>
        <taxon>Panagrolaimidae</taxon>
        <taxon>Panagrolaimus</taxon>
    </lineage>
</organism>
<proteinExistence type="predicted"/>
<evidence type="ECO:0000313" key="1">
    <source>
        <dbReference type="Proteomes" id="UP000887580"/>
    </source>
</evidence>
<accession>A0AC35GVB2</accession>
<reference evidence="2" key="1">
    <citation type="submission" date="2022-11" db="UniProtKB">
        <authorList>
            <consortium name="WormBaseParasite"/>
        </authorList>
    </citation>
    <scope>IDENTIFICATION</scope>
</reference>
<name>A0AC35GVB2_9BILA</name>
<evidence type="ECO:0000313" key="2">
    <source>
        <dbReference type="WBParaSite" id="PS1159_v2.g897.t1"/>
    </source>
</evidence>
<dbReference type="WBParaSite" id="PS1159_v2.g897.t1">
    <property type="protein sequence ID" value="PS1159_v2.g897.t1"/>
    <property type="gene ID" value="PS1159_v2.g897"/>
</dbReference>
<sequence>MESVYTFNDSEDNDYFDNRYLIANHTLSNAPSLYLSTFGSRKVSNFHVGPAYGSRPDLLAPTVLEAYSHKKEMTDAERTSLLSESLDYLTPTSGGSSSLNGGPINDLPSSLTREHFNNIAAASSYSKGGVIAADNSSVSNTTHSGEDKFNFHHHHHHNQHSHNQHSVGNFGSETSSRRDHGSGAGGGNFEHQQQQHPLPPGTFYSASIHSQSQMRTIGFNMRPYNIIPRVNISGDPSTNEELDFRNQNMLDINMLPAFFNPSRFVPTFEHIQPITHLHDKGSSSDPLNMHRGELSAGEKYRYDLSRAQLKATSRTSALLAGFAMVALVELQYDENTPHFLLVTLGIVTTLLVSVHLIALMMSTCLLPHIEANGCTQDSPHNRLHFYIELSWLFSTCIGLLLFLLEIGVIFFVKFDAVNFILGAYITTAILVPVFIIFVVISCLIHRERFSHTVDRVGTKVDDLENIIDDNPIMPKQMSNVGIIQQV</sequence>
<dbReference type="Proteomes" id="UP000887580">
    <property type="component" value="Unplaced"/>
</dbReference>